<organism evidence="1 3">
    <name type="scientific">Medicago truncatula</name>
    <name type="common">Barrel medic</name>
    <name type="synonym">Medicago tribuloides</name>
    <dbReference type="NCBI Taxonomy" id="3880"/>
    <lineage>
        <taxon>Eukaryota</taxon>
        <taxon>Viridiplantae</taxon>
        <taxon>Streptophyta</taxon>
        <taxon>Embryophyta</taxon>
        <taxon>Tracheophyta</taxon>
        <taxon>Spermatophyta</taxon>
        <taxon>Magnoliopsida</taxon>
        <taxon>eudicotyledons</taxon>
        <taxon>Gunneridae</taxon>
        <taxon>Pentapetalae</taxon>
        <taxon>rosids</taxon>
        <taxon>fabids</taxon>
        <taxon>Fabales</taxon>
        <taxon>Fabaceae</taxon>
        <taxon>Papilionoideae</taxon>
        <taxon>50 kb inversion clade</taxon>
        <taxon>NPAAA clade</taxon>
        <taxon>Hologalegina</taxon>
        <taxon>IRL clade</taxon>
        <taxon>Trifolieae</taxon>
        <taxon>Medicago</taxon>
    </lineage>
</organism>
<dbReference type="AlphaFoldDB" id="A0A072U4S3"/>
<reference evidence="2" key="3">
    <citation type="submission" date="2015-04" db="UniProtKB">
        <authorList>
            <consortium name="EnsemblPlants"/>
        </authorList>
    </citation>
    <scope>IDENTIFICATION</scope>
    <source>
        <strain evidence="2">cv. Jemalong A17</strain>
    </source>
</reference>
<name>A0A072U4S3_MEDTR</name>
<accession>A0A072U4S3</accession>
<proteinExistence type="predicted"/>
<evidence type="ECO:0000313" key="3">
    <source>
        <dbReference type="Proteomes" id="UP000002051"/>
    </source>
</evidence>
<dbReference type="EMBL" id="CM001224">
    <property type="protein sequence ID" value="KEH20825.1"/>
    <property type="molecule type" value="Genomic_DNA"/>
</dbReference>
<reference evidence="1 3" key="1">
    <citation type="journal article" date="2011" name="Nature">
        <title>The Medicago genome provides insight into the evolution of rhizobial symbioses.</title>
        <authorList>
            <person name="Young N.D."/>
            <person name="Debelle F."/>
            <person name="Oldroyd G.E."/>
            <person name="Geurts R."/>
            <person name="Cannon S.B."/>
            <person name="Udvardi M.K."/>
            <person name="Benedito V.A."/>
            <person name="Mayer K.F."/>
            <person name="Gouzy J."/>
            <person name="Schoof H."/>
            <person name="Van de Peer Y."/>
            <person name="Proost S."/>
            <person name="Cook D.R."/>
            <person name="Meyers B.C."/>
            <person name="Spannagl M."/>
            <person name="Cheung F."/>
            <person name="De Mita S."/>
            <person name="Krishnakumar V."/>
            <person name="Gundlach H."/>
            <person name="Zhou S."/>
            <person name="Mudge J."/>
            <person name="Bharti A.K."/>
            <person name="Murray J.D."/>
            <person name="Naoumkina M.A."/>
            <person name="Rosen B."/>
            <person name="Silverstein K.A."/>
            <person name="Tang H."/>
            <person name="Rombauts S."/>
            <person name="Zhao P.X."/>
            <person name="Zhou P."/>
            <person name="Barbe V."/>
            <person name="Bardou P."/>
            <person name="Bechner M."/>
            <person name="Bellec A."/>
            <person name="Berger A."/>
            <person name="Berges H."/>
            <person name="Bidwell S."/>
            <person name="Bisseling T."/>
            <person name="Choisne N."/>
            <person name="Couloux A."/>
            <person name="Denny R."/>
            <person name="Deshpande S."/>
            <person name="Dai X."/>
            <person name="Doyle J.J."/>
            <person name="Dudez A.M."/>
            <person name="Farmer A.D."/>
            <person name="Fouteau S."/>
            <person name="Franken C."/>
            <person name="Gibelin C."/>
            <person name="Gish J."/>
            <person name="Goldstein S."/>
            <person name="Gonzalez A.J."/>
            <person name="Green P.J."/>
            <person name="Hallab A."/>
            <person name="Hartog M."/>
            <person name="Hua A."/>
            <person name="Humphray S.J."/>
            <person name="Jeong D.H."/>
            <person name="Jing Y."/>
            <person name="Jocker A."/>
            <person name="Kenton S.M."/>
            <person name="Kim D.J."/>
            <person name="Klee K."/>
            <person name="Lai H."/>
            <person name="Lang C."/>
            <person name="Lin S."/>
            <person name="Macmil S.L."/>
            <person name="Magdelenat G."/>
            <person name="Matthews L."/>
            <person name="McCorrison J."/>
            <person name="Monaghan E.L."/>
            <person name="Mun J.H."/>
            <person name="Najar F.Z."/>
            <person name="Nicholson C."/>
            <person name="Noirot C."/>
            <person name="O'Bleness M."/>
            <person name="Paule C.R."/>
            <person name="Poulain J."/>
            <person name="Prion F."/>
            <person name="Qin B."/>
            <person name="Qu C."/>
            <person name="Retzel E.F."/>
            <person name="Riddle C."/>
            <person name="Sallet E."/>
            <person name="Samain S."/>
            <person name="Samson N."/>
            <person name="Sanders I."/>
            <person name="Saurat O."/>
            <person name="Scarpelli C."/>
            <person name="Schiex T."/>
            <person name="Segurens B."/>
            <person name="Severin A.J."/>
            <person name="Sherrier D.J."/>
            <person name="Shi R."/>
            <person name="Sims S."/>
            <person name="Singer S.R."/>
            <person name="Sinharoy S."/>
            <person name="Sterck L."/>
            <person name="Viollet A."/>
            <person name="Wang B.B."/>
            <person name="Wang K."/>
            <person name="Wang M."/>
            <person name="Wang X."/>
            <person name="Warfsmann J."/>
            <person name="Weissenbach J."/>
            <person name="White D.D."/>
            <person name="White J.D."/>
            <person name="Wiley G.B."/>
            <person name="Wincker P."/>
            <person name="Xing Y."/>
            <person name="Yang L."/>
            <person name="Yao Z."/>
            <person name="Ying F."/>
            <person name="Zhai J."/>
            <person name="Zhou L."/>
            <person name="Zuber A."/>
            <person name="Denarie J."/>
            <person name="Dixon R.A."/>
            <person name="May G.D."/>
            <person name="Schwartz D.C."/>
            <person name="Rogers J."/>
            <person name="Quetier F."/>
            <person name="Town C.D."/>
            <person name="Roe B.A."/>
        </authorList>
    </citation>
    <scope>NUCLEOTIDE SEQUENCE [LARGE SCALE GENOMIC DNA]</scope>
    <source>
        <strain evidence="1">A17</strain>
        <strain evidence="2 3">cv. Jemalong A17</strain>
    </source>
</reference>
<dbReference type="Proteomes" id="UP000002051">
    <property type="component" value="Chromosome 8"/>
</dbReference>
<gene>
    <name evidence="1" type="ordered locus">MTR_8g090195</name>
</gene>
<dbReference type="HOGENOM" id="CLU_2100565_0_0_1"/>
<sequence length="116" mass="13355">MNAATTNKKNPSAIEFKDIPPSIQPYDNIEFNFHPQGFGYDCVSRKSRYPLDFEGNWILNELDAKESWTKLFVVRPSTHIMRAIGIGIKSAIFYIKENMELALIDLSTQTSEEHWS</sequence>
<keyword evidence="3" id="KW-1185">Reference proteome</keyword>
<dbReference type="EnsemblPlants" id="KEH20825">
    <property type="protein sequence ID" value="KEH20825"/>
    <property type="gene ID" value="MTR_8g090195"/>
</dbReference>
<evidence type="ECO:0000313" key="2">
    <source>
        <dbReference type="EnsemblPlants" id="KEH20825"/>
    </source>
</evidence>
<evidence type="ECO:0000313" key="1">
    <source>
        <dbReference type="EMBL" id="KEH20825.1"/>
    </source>
</evidence>
<reference evidence="1 3" key="2">
    <citation type="journal article" date="2014" name="BMC Genomics">
        <title>An improved genome release (version Mt4.0) for the model legume Medicago truncatula.</title>
        <authorList>
            <person name="Tang H."/>
            <person name="Krishnakumar V."/>
            <person name="Bidwell S."/>
            <person name="Rosen B."/>
            <person name="Chan A."/>
            <person name="Zhou S."/>
            <person name="Gentzbittel L."/>
            <person name="Childs K.L."/>
            <person name="Yandell M."/>
            <person name="Gundlach H."/>
            <person name="Mayer K.F."/>
            <person name="Schwartz D.C."/>
            <person name="Town C.D."/>
        </authorList>
    </citation>
    <scope>GENOME REANNOTATION</scope>
    <source>
        <strain evidence="1">A17</strain>
        <strain evidence="2 3">cv. Jemalong A17</strain>
    </source>
</reference>
<protein>
    <submittedName>
        <fullName evidence="1 2">Uncharacterized protein</fullName>
    </submittedName>
</protein>